<dbReference type="Gene3D" id="3.30.450.90">
    <property type="match status" value="1"/>
</dbReference>
<comment type="similarity">
    <text evidence="1">Belongs to the GSP E family.</text>
</comment>
<evidence type="ECO:0000256" key="2">
    <source>
        <dbReference type="ARBA" id="ARBA00022741"/>
    </source>
</evidence>
<dbReference type="SMART" id="SM00382">
    <property type="entry name" value="AAA"/>
    <property type="match status" value="1"/>
</dbReference>
<gene>
    <name evidence="5" type="primary">comGA</name>
    <name evidence="5" type="ORF">T23_07790</name>
</gene>
<dbReference type="Pfam" id="PF00437">
    <property type="entry name" value="T2SSE"/>
    <property type="match status" value="1"/>
</dbReference>
<dbReference type="InterPro" id="IPR003593">
    <property type="entry name" value="AAA+_ATPase"/>
</dbReference>
<feature type="domain" description="Bacterial type II secretion system protein E" evidence="4">
    <location>
        <begin position="231"/>
        <end position="245"/>
    </location>
</feature>
<dbReference type="InterPro" id="IPR001482">
    <property type="entry name" value="T2SS/T4SS_dom"/>
</dbReference>
<organism evidence="5 6">
    <name type="scientific">Turicibacter faecis</name>
    <dbReference type="NCBI Taxonomy" id="2963365"/>
    <lineage>
        <taxon>Bacteria</taxon>
        <taxon>Bacillati</taxon>
        <taxon>Bacillota</taxon>
        <taxon>Erysipelotrichia</taxon>
        <taxon>Erysipelotrichales</taxon>
        <taxon>Turicibacteraceae</taxon>
        <taxon>Turicibacter</taxon>
    </lineage>
</organism>
<keyword evidence="2" id="KW-0547">Nucleotide-binding</keyword>
<evidence type="ECO:0000256" key="3">
    <source>
        <dbReference type="ARBA" id="ARBA00022840"/>
    </source>
</evidence>
<dbReference type="InterPro" id="IPR047667">
    <property type="entry name" value="ATPase_ComGA"/>
</dbReference>
<keyword evidence="6" id="KW-1185">Reference proteome</keyword>
<evidence type="ECO:0000256" key="1">
    <source>
        <dbReference type="ARBA" id="ARBA00006611"/>
    </source>
</evidence>
<dbReference type="PANTHER" id="PTHR30258:SF2">
    <property type="entry name" value="COMG OPERON PROTEIN 1"/>
    <property type="match status" value="1"/>
</dbReference>
<dbReference type="PANTHER" id="PTHR30258">
    <property type="entry name" value="TYPE II SECRETION SYSTEM PROTEIN GSPE-RELATED"/>
    <property type="match status" value="1"/>
</dbReference>
<dbReference type="Proteomes" id="UP001432099">
    <property type="component" value="Chromosome"/>
</dbReference>
<dbReference type="NCBIfam" id="NF041000">
    <property type="entry name" value="ATPase_ComGA"/>
    <property type="match status" value="1"/>
</dbReference>
<dbReference type="PROSITE" id="PS00662">
    <property type="entry name" value="T2SP_E"/>
    <property type="match status" value="1"/>
</dbReference>
<keyword evidence="3" id="KW-0067">ATP-binding</keyword>
<dbReference type="EMBL" id="AP028127">
    <property type="protein sequence ID" value="BEH90677.1"/>
    <property type="molecule type" value="Genomic_DNA"/>
</dbReference>
<protein>
    <submittedName>
        <fullName evidence="5">ComG operon protein 1</fullName>
    </submittedName>
</protein>
<sequence>MPLQRVSSLFTKRKPIYPPLTPTQQESGPSIHTRLKRLIKEAITLKASDIHFTLKDNDILVQFRVGSLMISSDRMSPSTYEQLLAYIKFHASLTLTHPKQPQSGLLKLKDATALYYTRVSILPTPHYQSLVLRLINHHHKKKLDEISHFPQTTDILKDMARMPAGLILISGPTGSGKTTTTYALIDYLKDELGKSIVTIEDPVEYQQPDIVQMQVNESLGMTYDVGIKEILRHDPDVIVIGEIRDVKTARQALRAAFTGHLVISTVHAKNVRGTLNRLIDLGISTQDLEQALVGIANQQLIENKTDRKAMFELCFGEQLDHLFSQLSPASLPYHTLDEELV</sequence>
<evidence type="ECO:0000313" key="6">
    <source>
        <dbReference type="Proteomes" id="UP001432099"/>
    </source>
</evidence>
<dbReference type="CDD" id="cd01129">
    <property type="entry name" value="PulE-GspE-like"/>
    <property type="match status" value="1"/>
</dbReference>
<name>A0ABM8IND7_9FIRM</name>
<dbReference type="InterPro" id="IPR027417">
    <property type="entry name" value="P-loop_NTPase"/>
</dbReference>
<evidence type="ECO:0000313" key="5">
    <source>
        <dbReference type="EMBL" id="BEH90677.1"/>
    </source>
</evidence>
<evidence type="ECO:0000259" key="4">
    <source>
        <dbReference type="PROSITE" id="PS00662"/>
    </source>
</evidence>
<proteinExistence type="inferred from homology"/>
<accession>A0ABM8IND7</accession>
<reference evidence="5" key="1">
    <citation type="journal article" date="2024" name="Int. J. Syst. Evol. Microbiol.">
        <title>Turicibacter faecis sp. nov., isolated from faeces of heart failure mouse model.</title>
        <authorList>
            <person name="Imamura Y."/>
            <person name="Motooka D."/>
            <person name="Nakajima Y."/>
            <person name="Ito S."/>
            <person name="Kitakaze M."/>
            <person name="Iida T."/>
            <person name="Nakamura S."/>
        </authorList>
    </citation>
    <scope>NUCLEOTIDE SEQUENCE</scope>
    <source>
        <strain evidence="5">TC023</strain>
    </source>
</reference>
<dbReference type="Gene3D" id="3.40.50.300">
    <property type="entry name" value="P-loop containing nucleotide triphosphate hydrolases"/>
    <property type="match status" value="1"/>
</dbReference>
<dbReference type="RefSeq" id="WP_161831990.1">
    <property type="nucleotide sequence ID" value="NZ_AP028127.1"/>
</dbReference>
<dbReference type="SUPFAM" id="SSF52540">
    <property type="entry name" value="P-loop containing nucleoside triphosphate hydrolases"/>
    <property type="match status" value="1"/>
</dbReference>